<evidence type="ECO:0000313" key="2">
    <source>
        <dbReference type="EMBL" id="KAK3184724.1"/>
    </source>
</evidence>
<sequence>MKISKVEDWIPPIVIALKFNVDGSARGSLGLAGIGGVHRDHKRNVLCIFSANVGFQDAITIEILAIARACKLYVSRPELIGRDIAVVRDSKVAVSWVNSGGIGSIKHVQTIYDFRKHLNSLGKVCVMFSLRASNSVADMLVKNGLGGSRDLLKWNAF</sequence>
<dbReference type="CDD" id="cd06222">
    <property type="entry name" value="RNase_H_like"/>
    <property type="match status" value="1"/>
</dbReference>
<organism evidence="2 3">
    <name type="scientific">Dipteronia sinensis</name>
    <dbReference type="NCBI Taxonomy" id="43782"/>
    <lineage>
        <taxon>Eukaryota</taxon>
        <taxon>Viridiplantae</taxon>
        <taxon>Streptophyta</taxon>
        <taxon>Embryophyta</taxon>
        <taxon>Tracheophyta</taxon>
        <taxon>Spermatophyta</taxon>
        <taxon>Magnoliopsida</taxon>
        <taxon>eudicotyledons</taxon>
        <taxon>Gunneridae</taxon>
        <taxon>Pentapetalae</taxon>
        <taxon>rosids</taxon>
        <taxon>malvids</taxon>
        <taxon>Sapindales</taxon>
        <taxon>Sapindaceae</taxon>
        <taxon>Hippocastanoideae</taxon>
        <taxon>Acereae</taxon>
        <taxon>Dipteronia</taxon>
    </lineage>
</organism>
<keyword evidence="3" id="KW-1185">Reference proteome</keyword>
<dbReference type="SUPFAM" id="SSF53098">
    <property type="entry name" value="Ribonuclease H-like"/>
    <property type="match status" value="1"/>
</dbReference>
<dbReference type="PANTHER" id="PTHR33033">
    <property type="entry name" value="POLYNUCLEOTIDYL TRANSFERASE, RIBONUCLEASE H-LIKE SUPERFAMILY PROTEIN-RELATED"/>
    <property type="match status" value="1"/>
</dbReference>
<feature type="domain" description="RNase H type-1" evidence="1">
    <location>
        <begin position="20"/>
        <end position="143"/>
    </location>
</feature>
<dbReference type="EMBL" id="JANJYJ010000010">
    <property type="protein sequence ID" value="KAK3184724.1"/>
    <property type="molecule type" value="Genomic_DNA"/>
</dbReference>
<gene>
    <name evidence="2" type="ORF">Dsin_032010</name>
</gene>
<comment type="caution">
    <text evidence="2">The sequence shown here is derived from an EMBL/GenBank/DDBJ whole genome shotgun (WGS) entry which is preliminary data.</text>
</comment>
<dbReference type="GO" id="GO:0004523">
    <property type="term" value="F:RNA-DNA hybrid ribonuclease activity"/>
    <property type="evidence" value="ECO:0007669"/>
    <property type="project" value="InterPro"/>
</dbReference>
<dbReference type="InterPro" id="IPR036397">
    <property type="entry name" value="RNaseH_sf"/>
</dbReference>
<dbReference type="GO" id="GO:0003676">
    <property type="term" value="F:nucleic acid binding"/>
    <property type="evidence" value="ECO:0007669"/>
    <property type="project" value="InterPro"/>
</dbReference>
<dbReference type="Gene3D" id="3.30.420.10">
    <property type="entry name" value="Ribonuclease H-like superfamily/Ribonuclease H"/>
    <property type="match status" value="1"/>
</dbReference>
<dbReference type="InterPro" id="IPR002156">
    <property type="entry name" value="RNaseH_domain"/>
</dbReference>
<accession>A0AAD9ZNX3</accession>
<protein>
    <recommendedName>
        <fullName evidence="1">RNase H type-1 domain-containing protein</fullName>
    </recommendedName>
</protein>
<dbReference type="AlphaFoldDB" id="A0AAD9ZNX3"/>
<dbReference type="Proteomes" id="UP001281410">
    <property type="component" value="Unassembled WGS sequence"/>
</dbReference>
<dbReference type="Pfam" id="PF13456">
    <property type="entry name" value="RVT_3"/>
    <property type="match status" value="1"/>
</dbReference>
<reference evidence="2" key="1">
    <citation type="journal article" date="2023" name="Plant J.">
        <title>Genome sequences and population genomics provide insights into the demographic history, inbreeding, and mutation load of two 'living fossil' tree species of Dipteronia.</title>
        <authorList>
            <person name="Feng Y."/>
            <person name="Comes H.P."/>
            <person name="Chen J."/>
            <person name="Zhu S."/>
            <person name="Lu R."/>
            <person name="Zhang X."/>
            <person name="Li P."/>
            <person name="Qiu J."/>
            <person name="Olsen K.M."/>
            <person name="Qiu Y."/>
        </authorList>
    </citation>
    <scope>NUCLEOTIDE SEQUENCE</scope>
    <source>
        <strain evidence="2">NBL</strain>
    </source>
</reference>
<dbReference type="InterPro" id="IPR012337">
    <property type="entry name" value="RNaseH-like_sf"/>
</dbReference>
<name>A0AAD9ZNX3_9ROSI</name>
<proteinExistence type="predicted"/>
<dbReference type="PANTHER" id="PTHR33033:SF90">
    <property type="entry name" value="RNASE H TYPE-1 DOMAIN-CONTAINING PROTEIN"/>
    <property type="match status" value="1"/>
</dbReference>
<dbReference type="InterPro" id="IPR044730">
    <property type="entry name" value="RNase_H-like_dom_plant"/>
</dbReference>
<evidence type="ECO:0000313" key="3">
    <source>
        <dbReference type="Proteomes" id="UP001281410"/>
    </source>
</evidence>
<evidence type="ECO:0000259" key="1">
    <source>
        <dbReference type="Pfam" id="PF13456"/>
    </source>
</evidence>